<evidence type="ECO:0000313" key="1">
    <source>
        <dbReference type="EMBL" id="RIJ32972.1"/>
    </source>
</evidence>
<accession>A0A399RSY8</accession>
<protein>
    <submittedName>
        <fullName evidence="1">Uncharacterized protein</fullName>
    </submittedName>
</protein>
<comment type="caution">
    <text evidence="1">The sequence shown here is derived from an EMBL/GenBank/DDBJ whole genome shotgun (WGS) entry which is preliminary data.</text>
</comment>
<evidence type="ECO:0000313" key="2">
    <source>
        <dbReference type="Proteomes" id="UP000266385"/>
    </source>
</evidence>
<dbReference type="AlphaFoldDB" id="A0A399RSY8"/>
<organism evidence="1 2">
    <name type="scientific">Henriciella mobilis</name>
    <dbReference type="NCBI Taxonomy" id="2305467"/>
    <lineage>
        <taxon>Bacteria</taxon>
        <taxon>Pseudomonadati</taxon>
        <taxon>Pseudomonadota</taxon>
        <taxon>Alphaproteobacteria</taxon>
        <taxon>Hyphomonadales</taxon>
        <taxon>Hyphomonadaceae</taxon>
        <taxon>Henriciella</taxon>
    </lineage>
</organism>
<keyword evidence="2" id="KW-1185">Reference proteome</keyword>
<dbReference type="EMBL" id="QWFX01000005">
    <property type="protein sequence ID" value="RIJ32972.1"/>
    <property type="molecule type" value="Genomic_DNA"/>
</dbReference>
<gene>
    <name evidence="1" type="ORF">D1223_03760</name>
</gene>
<reference evidence="1 2" key="1">
    <citation type="submission" date="2018-08" db="EMBL/GenBank/DDBJ databases">
        <title>Henriciella mobilis sp. nov., isolated from seawater.</title>
        <authorList>
            <person name="Cheng H."/>
            <person name="Wu Y.-H."/>
            <person name="Xu X.-W."/>
            <person name="Guo L.-L."/>
        </authorList>
    </citation>
    <scope>NUCLEOTIDE SEQUENCE [LARGE SCALE GENOMIC DNA]</scope>
    <source>
        <strain evidence="1 2">JN25</strain>
    </source>
</reference>
<proteinExistence type="predicted"/>
<name>A0A399RSY8_9PROT</name>
<sequence>MKIVARRTIGIVVLHDSRTIGCDFRNNYWRSEGFSILIEGQLGQNFLRDSIILCGSIAFAPQM</sequence>
<dbReference type="Proteomes" id="UP000266385">
    <property type="component" value="Unassembled WGS sequence"/>
</dbReference>